<dbReference type="InterPro" id="IPR035984">
    <property type="entry name" value="Acyl-CoA-binding_sf"/>
</dbReference>
<dbReference type="Gene3D" id="1.20.80.10">
    <property type="match status" value="1"/>
</dbReference>
<dbReference type="PROSITE" id="PS00880">
    <property type="entry name" value="ACB_1"/>
    <property type="match status" value="1"/>
</dbReference>
<reference evidence="4 5" key="1">
    <citation type="submission" date="2019-08" db="EMBL/GenBank/DDBJ databases">
        <authorList>
            <person name="Alioto T."/>
            <person name="Alioto T."/>
            <person name="Gomez Garrido J."/>
        </authorList>
    </citation>
    <scope>NUCLEOTIDE SEQUENCE [LARGE SCALE GENOMIC DNA]</scope>
</reference>
<dbReference type="PANTHER" id="PTHR23310:SF62">
    <property type="entry name" value="ACYL-COA BINDING PROTEIN 1, ISOFORM A"/>
    <property type="match status" value="1"/>
</dbReference>
<dbReference type="GO" id="GO:0000062">
    <property type="term" value="F:fatty-acyl-CoA binding"/>
    <property type="evidence" value="ECO:0007669"/>
    <property type="project" value="InterPro"/>
</dbReference>
<protein>
    <submittedName>
        <fullName evidence="4">Acyl-CoA-binding protein, ACBP, conserved site,FERM/acyl-CoA-binding protein, 3-helical bundle,Acyl</fullName>
    </submittedName>
</protein>
<dbReference type="InterPro" id="IPR022408">
    <property type="entry name" value="Acyl-CoA-binding_prot_CS"/>
</dbReference>
<evidence type="ECO:0000256" key="1">
    <source>
        <dbReference type="ARBA" id="ARBA00005567"/>
    </source>
</evidence>
<dbReference type="PRINTS" id="PR00689">
    <property type="entry name" value="ACOABINDINGP"/>
</dbReference>
<dbReference type="Proteomes" id="UP000325440">
    <property type="component" value="Unassembled WGS sequence"/>
</dbReference>
<keyword evidence="5" id="KW-1185">Reference proteome</keyword>
<proteinExistence type="inferred from homology"/>
<dbReference type="EMBL" id="CABPRJ010000991">
    <property type="protein sequence ID" value="VVC34339.1"/>
    <property type="molecule type" value="Genomic_DNA"/>
</dbReference>
<dbReference type="InterPro" id="IPR014352">
    <property type="entry name" value="FERM/acyl-CoA-bd_prot_sf"/>
</dbReference>
<comment type="similarity">
    <text evidence="1">Belongs to the ACBP family.</text>
</comment>
<evidence type="ECO:0000259" key="3">
    <source>
        <dbReference type="PROSITE" id="PS51228"/>
    </source>
</evidence>
<evidence type="ECO:0000313" key="4">
    <source>
        <dbReference type="EMBL" id="VVC34339.1"/>
    </source>
</evidence>
<gene>
    <name evidence="4" type="ORF">CINCED_3A006957</name>
</gene>
<dbReference type="Pfam" id="PF00887">
    <property type="entry name" value="ACBP"/>
    <property type="match status" value="1"/>
</dbReference>
<evidence type="ECO:0000313" key="5">
    <source>
        <dbReference type="Proteomes" id="UP000325440"/>
    </source>
</evidence>
<keyword evidence="2" id="KW-0446">Lipid-binding</keyword>
<dbReference type="PROSITE" id="PS51228">
    <property type="entry name" value="ACB_2"/>
    <property type="match status" value="1"/>
</dbReference>
<sequence>MSFEDAVNKVKNLKETPSDNELLELYALYKQATVGDVNTAKPGFLDFKGKAKWEAWNGKKGVTNDEAKIKYAESVDKLVEKIGLKA</sequence>
<dbReference type="AlphaFoldDB" id="A0A5E4MV92"/>
<evidence type="ECO:0000256" key="2">
    <source>
        <dbReference type="ARBA" id="ARBA00023121"/>
    </source>
</evidence>
<dbReference type="GO" id="GO:0006631">
    <property type="term" value="P:fatty acid metabolic process"/>
    <property type="evidence" value="ECO:0007669"/>
    <property type="project" value="TreeGrafter"/>
</dbReference>
<dbReference type="GO" id="GO:0019915">
    <property type="term" value="P:lipid storage"/>
    <property type="evidence" value="ECO:0007669"/>
    <property type="project" value="UniProtKB-ARBA"/>
</dbReference>
<feature type="domain" description="ACB" evidence="3">
    <location>
        <begin position="1"/>
        <end position="84"/>
    </location>
</feature>
<accession>A0A5E4MV92</accession>
<name>A0A5E4MV92_9HEMI</name>
<dbReference type="PANTHER" id="PTHR23310">
    <property type="entry name" value="ACYL-COA-BINDING PROTEIN, ACBP"/>
    <property type="match status" value="1"/>
</dbReference>
<dbReference type="InterPro" id="IPR000582">
    <property type="entry name" value="Acyl-CoA-binding_protein"/>
</dbReference>
<dbReference type="OrthoDB" id="346910at2759"/>
<dbReference type="FunFam" id="1.20.80.10:FF:000010">
    <property type="entry name" value="Acyl-CoA-binding domain-containing protein 5"/>
    <property type="match status" value="1"/>
</dbReference>
<organism evidence="4 5">
    <name type="scientific">Cinara cedri</name>
    <dbReference type="NCBI Taxonomy" id="506608"/>
    <lineage>
        <taxon>Eukaryota</taxon>
        <taxon>Metazoa</taxon>
        <taxon>Ecdysozoa</taxon>
        <taxon>Arthropoda</taxon>
        <taxon>Hexapoda</taxon>
        <taxon>Insecta</taxon>
        <taxon>Pterygota</taxon>
        <taxon>Neoptera</taxon>
        <taxon>Paraneoptera</taxon>
        <taxon>Hemiptera</taxon>
        <taxon>Sternorrhyncha</taxon>
        <taxon>Aphidomorpha</taxon>
        <taxon>Aphidoidea</taxon>
        <taxon>Aphididae</taxon>
        <taxon>Lachninae</taxon>
        <taxon>Cinara</taxon>
    </lineage>
</organism>
<dbReference type="SUPFAM" id="SSF47027">
    <property type="entry name" value="Acyl-CoA binding protein"/>
    <property type="match status" value="1"/>
</dbReference>